<sequence>MPENGLSDKNGEKAMGKINRIEVLQKQMREKGIEAALIENRRNREYLVYADIWEGSMLITQEEAVLLVDFRYYEMASLSVRDCEVRLCKSIEEAMRQIVKDRKLSSVCCEKNISHQRYLYLKEVLEGICLDDTYCMDSIIKENRKRKDEYELSCLRTAQEITDRAYEYILTRVKKGLKESEIRIELGSFMIRQGSENFDIGYISSSGSKTSLPHGGTGDKVVESGDLIMIDFGAVIGGYHSDCTRTFAVGSATDRQKEVYEIVRRAQEKALISIHPGVRGCDIDRIARDYINESGYQGCFEHGLGHSIGLEGHENPRFNETCQEIICPNVVMTVEPGIYLEHDFGIRIEDMGVITETGFENFTKASKEFAII</sequence>
<dbReference type="InterPro" id="IPR050659">
    <property type="entry name" value="Peptidase_M24B"/>
</dbReference>
<feature type="domain" description="Peptidase M24" evidence="1">
    <location>
        <begin position="154"/>
        <end position="356"/>
    </location>
</feature>
<dbReference type="Pfam" id="PF00557">
    <property type="entry name" value="Peptidase_M24"/>
    <property type="match status" value="1"/>
</dbReference>
<organism evidence="3 4">
    <name type="scientific">Hungatella hathewayi</name>
    <dbReference type="NCBI Taxonomy" id="154046"/>
    <lineage>
        <taxon>Bacteria</taxon>
        <taxon>Bacillati</taxon>
        <taxon>Bacillota</taxon>
        <taxon>Clostridia</taxon>
        <taxon>Lachnospirales</taxon>
        <taxon>Lachnospiraceae</taxon>
        <taxon>Hungatella</taxon>
    </lineage>
</organism>
<dbReference type="SUPFAM" id="SSF55920">
    <property type="entry name" value="Creatinase/aminopeptidase"/>
    <property type="match status" value="1"/>
</dbReference>
<dbReference type="Proteomes" id="UP000261257">
    <property type="component" value="Unassembled WGS sequence"/>
</dbReference>
<proteinExistence type="predicted"/>
<evidence type="ECO:0000259" key="2">
    <source>
        <dbReference type="Pfam" id="PF01321"/>
    </source>
</evidence>
<keyword evidence="3" id="KW-0645">Protease</keyword>
<evidence type="ECO:0000313" key="3">
    <source>
        <dbReference type="EMBL" id="RGM00033.1"/>
    </source>
</evidence>
<dbReference type="Gene3D" id="3.40.350.10">
    <property type="entry name" value="Creatinase/prolidase N-terminal domain"/>
    <property type="match status" value="1"/>
</dbReference>
<evidence type="ECO:0000259" key="1">
    <source>
        <dbReference type="Pfam" id="PF00557"/>
    </source>
</evidence>
<name>A0A3E4U2T5_9FIRM</name>
<reference evidence="3 4" key="1">
    <citation type="submission" date="2018-08" db="EMBL/GenBank/DDBJ databases">
        <title>A genome reference for cultivated species of the human gut microbiota.</title>
        <authorList>
            <person name="Zou Y."/>
            <person name="Xue W."/>
            <person name="Luo G."/>
        </authorList>
    </citation>
    <scope>NUCLEOTIDE SEQUENCE [LARGE SCALE GENOMIC DNA]</scope>
    <source>
        <strain evidence="3 4">TF05-11AC</strain>
    </source>
</reference>
<accession>A0A3E4U2T5</accession>
<comment type="caution">
    <text evidence="3">The sequence shown here is derived from an EMBL/GenBank/DDBJ whole genome shotgun (WGS) entry which is preliminary data.</text>
</comment>
<dbReference type="PANTHER" id="PTHR46112:SF3">
    <property type="entry name" value="AMINOPEPTIDASE YPDF"/>
    <property type="match status" value="1"/>
</dbReference>
<dbReference type="InterPro" id="IPR000587">
    <property type="entry name" value="Creatinase_N"/>
</dbReference>
<feature type="domain" description="Creatinase N-terminal" evidence="2">
    <location>
        <begin position="20"/>
        <end position="128"/>
    </location>
</feature>
<gene>
    <name evidence="3" type="ORF">DXC39_22075</name>
</gene>
<dbReference type="PANTHER" id="PTHR46112">
    <property type="entry name" value="AMINOPEPTIDASE"/>
    <property type="match status" value="1"/>
</dbReference>
<keyword evidence="3" id="KW-0031">Aminopeptidase</keyword>
<dbReference type="SUPFAM" id="SSF53092">
    <property type="entry name" value="Creatinase/prolidase N-terminal domain"/>
    <property type="match status" value="1"/>
</dbReference>
<dbReference type="Gene3D" id="3.90.230.10">
    <property type="entry name" value="Creatinase/methionine aminopeptidase superfamily"/>
    <property type="match status" value="1"/>
</dbReference>
<protein>
    <submittedName>
        <fullName evidence="3">Aminopeptidase P family protein</fullName>
    </submittedName>
</protein>
<dbReference type="GO" id="GO:0004177">
    <property type="term" value="F:aminopeptidase activity"/>
    <property type="evidence" value="ECO:0007669"/>
    <property type="project" value="UniProtKB-KW"/>
</dbReference>
<keyword evidence="3" id="KW-0378">Hydrolase</keyword>
<dbReference type="InterPro" id="IPR029149">
    <property type="entry name" value="Creatin/AminoP/Spt16_N"/>
</dbReference>
<evidence type="ECO:0000313" key="4">
    <source>
        <dbReference type="Proteomes" id="UP000261257"/>
    </source>
</evidence>
<dbReference type="EMBL" id="QSSQ01000028">
    <property type="protein sequence ID" value="RGM00033.1"/>
    <property type="molecule type" value="Genomic_DNA"/>
</dbReference>
<dbReference type="InterPro" id="IPR000994">
    <property type="entry name" value="Pept_M24"/>
</dbReference>
<dbReference type="AlphaFoldDB" id="A0A3E4U2T5"/>
<dbReference type="Pfam" id="PF01321">
    <property type="entry name" value="Creatinase_N"/>
    <property type="match status" value="1"/>
</dbReference>
<dbReference type="InterPro" id="IPR036005">
    <property type="entry name" value="Creatinase/aminopeptidase-like"/>
</dbReference>